<dbReference type="STRING" id="341036.SAMN05660649_04602"/>
<sequence>MEHTYLYRISSWNATGTYYDAEGKQFKLHGETAVVRSEREWTLGGTMTVMCEPPVTFENSYTIHATDDKTTLIWESYNPALGVLKGKFEIVGDSIVSIYTSDSGVFKGSETLIKVDDDTYTNVGVAFKHGEKMSSWRALLKAVR</sequence>
<dbReference type="EMBL" id="FOOX01000023">
    <property type="protein sequence ID" value="SFH29122.1"/>
    <property type="molecule type" value="Genomic_DNA"/>
</dbReference>
<keyword evidence="2" id="KW-1185">Reference proteome</keyword>
<proteinExistence type="predicted"/>
<reference evidence="2" key="1">
    <citation type="submission" date="2016-10" db="EMBL/GenBank/DDBJ databases">
        <authorList>
            <person name="Varghese N."/>
            <person name="Submissions S."/>
        </authorList>
    </citation>
    <scope>NUCLEOTIDE SEQUENCE [LARGE SCALE GENOMIC DNA]</scope>
    <source>
        <strain evidence="2">DSM 17038</strain>
    </source>
</reference>
<evidence type="ECO:0000313" key="2">
    <source>
        <dbReference type="Proteomes" id="UP000199337"/>
    </source>
</evidence>
<gene>
    <name evidence="1" type="ORF">SAMN05660649_04602</name>
</gene>
<dbReference type="Proteomes" id="UP000199337">
    <property type="component" value="Unassembled WGS sequence"/>
</dbReference>
<dbReference type="AlphaFoldDB" id="A0A1I2YU20"/>
<organism evidence="1 2">
    <name type="scientific">Desulfotruncus arcticus DSM 17038</name>
    <dbReference type="NCBI Taxonomy" id="1121424"/>
    <lineage>
        <taxon>Bacteria</taxon>
        <taxon>Bacillati</taxon>
        <taxon>Bacillota</taxon>
        <taxon>Clostridia</taxon>
        <taxon>Eubacteriales</taxon>
        <taxon>Desulfallaceae</taxon>
        <taxon>Desulfotruncus</taxon>
    </lineage>
</organism>
<evidence type="ECO:0000313" key="1">
    <source>
        <dbReference type="EMBL" id="SFH29122.1"/>
    </source>
</evidence>
<name>A0A1I2YU20_9FIRM</name>
<protein>
    <submittedName>
        <fullName evidence="1">Uncharacterized protein</fullName>
    </submittedName>
</protein>
<accession>A0A1I2YU20</accession>